<dbReference type="EMBL" id="UYJE01005351">
    <property type="protein sequence ID" value="VDI36603.1"/>
    <property type="molecule type" value="Genomic_DNA"/>
</dbReference>
<dbReference type="InterPro" id="IPR050822">
    <property type="entry name" value="Cerebellin_Synaptic_Org"/>
</dbReference>
<proteinExistence type="predicted"/>
<comment type="subcellular location">
    <subcellularLocation>
        <location evidence="1">Secreted</location>
    </subcellularLocation>
</comment>
<evidence type="ECO:0000256" key="1">
    <source>
        <dbReference type="ARBA" id="ARBA00004613"/>
    </source>
</evidence>
<dbReference type="InterPro" id="IPR008983">
    <property type="entry name" value="Tumour_necrosis_fac-like_dom"/>
</dbReference>
<dbReference type="Proteomes" id="UP000596742">
    <property type="component" value="Unassembled WGS sequence"/>
</dbReference>
<accession>A0A8B6ELA7</accession>
<organism evidence="6 7">
    <name type="scientific">Mytilus galloprovincialis</name>
    <name type="common">Mediterranean mussel</name>
    <dbReference type="NCBI Taxonomy" id="29158"/>
    <lineage>
        <taxon>Eukaryota</taxon>
        <taxon>Metazoa</taxon>
        <taxon>Spiralia</taxon>
        <taxon>Lophotrochozoa</taxon>
        <taxon>Mollusca</taxon>
        <taxon>Bivalvia</taxon>
        <taxon>Autobranchia</taxon>
        <taxon>Pteriomorphia</taxon>
        <taxon>Mytilida</taxon>
        <taxon>Mytiloidea</taxon>
        <taxon>Mytilidae</taxon>
        <taxon>Mytilinae</taxon>
        <taxon>Mytilus</taxon>
    </lineage>
</organism>
<protein>
    <recommendedName>
        <fullName evidence="5">C1q domain-containing protein</fullName>
    </recommendedName>
</protein>
<reference evidence="6" key="1">
    <citation type="submission" date="2018-11" db="EMBL/GenBank/DDBJ databases">
        <authorList>
            <person name="Alioto T."/>
            <person name="Alioto T."/>
        </authorList>
    </citation>
    <scope>NUCLEOTIDE SEQUENCE</scope>
</reference>
<evidence type="ECO:0000256" key="2">
    <source>
        <dbReference type="ARBA" id="ARBA00022525"/>
    </source>
</evidence>
<dbReference type="SUPFAM" id="SSF49842">
    <property type="entry name" value="TNF-like"/>
    <property type="match status" value="1"/>
</dbReference>
<gene>
    <name evidence="6" type="ORF">MGAL_10B049063</name>
</gene>
<feature type="domain" description="C1q" evidence="5">
    <location>
        <begin position="29"/>
        <end position="140"/>
    </location>
</feature>
<keyword evidence="2" id="KW-0964">Secreted</keyword>
<feature type="signal peptide" evidence="4">
    <location>
        <begin position="1"/>
        <end position="19"/>
    </location>
</feature>
<sequence>MKTCIFTCILFVLIHVCRAPFPTPSTSVAFTAILPLGNTTVTVGNRVKYNQVHCVTGNPPVYDLDTGIFTVPTGRAGVYSVSVSMMSGFQSSHLTIIKNGVVMVWLFTSKDYNMASQTINVNLAEGDLIFVQMNSGSSLFSVYNTFSAVKIA</sequence>
<dbReference type="AlphaFoldDB" id="A0A8B6ELA7"/>
<dbReference type="PANTHER" id="PTHR22923">
    <property type="entry name" value="CEREBELLIN-RELATED"/>
    <property type="match status" value="1"/>
</dbReference>
<evidence type="ECO:0000313" key="6">
    <source>
        <dbReference type="EMBL" id="VDI36603.1"/>
    </source>
</evidence>
<dbReference type="InterPro" id="IPR001073">
    <property type="entry name" value="C1q_dom"/>
</dbReference>
<evidence type="ECO:0000256" key="4">
    <source>
        <dbReference type="SAM" id="SignalP"/>
    </source>
</evidence>
<keyword evidence="3 4" id="KW-0732">Signal</keyword>
<evidence type="ECO:0000313" key="7">
    <source>
        <dbReference type="Proteomes" id="UP000596742"/>
    </source>
</evidence>
<dbReference type="GO" id="GO:0005576">
    <property type="term" value="C:extracellular region"/>
    <property type="evidence" value="ECO:0007669"/>
    <property type="project" value="UniProtKB-SubCell"/>
</dbReference>
<keyword evidence="7" id="KW-1185">Reference proteome</keyword>
<feature type="chain" id="PRO_5033014991" description="C1q domain-containing protein" evidence="4">
    <location>
        <begin position="20"/>
        <end position="152"/>
    </location>
</feature>
<comment type="caution">
    <text evidence="6">The sequence shown here is derived from an EMBL/GenBank/DDBJ whole genome shotgun (WGS) entry which is preliminary data.</text>
</comment>
<dbReference type="Pfam" id="PF00386">
    <property type="entry name" value="C1q"/>
    <property type="match status" value="1"/>
</dbReference>
<evidence type="ECO:0000256" key="3">
    <source>
        <dbReference type="ARBA" id="ARBA00022729"/>
    </source>
</evidence>
<dbReference type="Gene3D" id="2.60.120.40">
    <property type="match status" value="1"/>
</dbReference>
<dbReference type="PANTHER" id="PTHR22923:SF116">
    <property type="entry name" value="C1Q DOMAIN-CONTAINING PROTEIN"/>
    <property type="match status" value="1"/>
</dbReference>
<dbReference type="OrthoDB" id="6117751at2759"/>
<evidence type="ECO:0000259" key="5">
    <source>
        <dbReference type="Pfam" id="PF00386"/>
    </source>
</evidence>
<name>A0A8B6ELA7_MYTGA</name>